<feature type="transmembrane region" description="Helical" evidence="1">
    <location>
        <begin position="43"/>
        <end position="64"/>
    </location>
</feature>
<evidence type="ECO:0000313" key="3">
    <source>
        <dbReference type="Proteomes" id="UP000316184"/>
    </source>
</evidence>
<dbReference type="PANTHER" id="PTHR34219">
    <property type="entry name" value="IRON-REGULATED INNER MEMBRANE PROTEIN-RELATED"/>
    <property type="match status" value="1"/>
</dbReference>
<keyword evidence="1" id="KW-0472">Membrane</keyword>
<evidence type="ECO:0000256" key="1">
    <source>
        <dbReference type="SAM" id="Phobius"/>
    </source>
</evidence>
<dbReference type="EMBL" id="VIWX01000001">
    <property type="protein sequence ID" value="TWG07753.1"/>
    <property type="molecule type" value="Genomic_DNA"/>
</dbReference>
<keyword evidence="1" id="KW-0812">Transmembrane</keyword>
<organism evidence="2 3">
    <name type="scientific">Saccharopolyspora dendranthemae</name>
    <dbReference type="NCBI Taxonomy" id="1181886"/>
    <lineage>
        <taxon>Bacteria</taxon>
        <taxon>Bacillati</taxon>
        <taxon>Actinomycetota</taxon>
        <taxon>Actinomycetes</taxon>
        <taxon>Pseudonocardiales</taxon>
        <taxon>Pseudonocardiaceae</taxon>
        <taxon>Saccharopolyspora</taxon>
    </lineage>
</organism>
<dbReference type="Proteomes" id="UP000316184">
    <property type="component" value="Unassembled WGS sequence"/>
</dbReference>
<dbReference type="OrthoDB" id="9791166at2"/>
<dbReference type="AlphaFoldDB" id="A0A561V821"/>
<feature type="transmembrane region" description="Helical" evidence="1">
    <location>
        <begin position="226"/>
        <end position="246"/>
    </location>
</feature>
<evidence type="ECO:0000313" key="2">
    <source>
        <dbReference type="EMBL" id="TWG07753.1"/>
    </source>
</evidence>
<feature type="transmembrane region" description="Helical" evidence="1">
    <location>
        <begin position="418"/>
        <end position="446"/>
    </location>
</feature>
<dbReference type="InterPro" id="IPR005625">
    <property type="entry name" value="PepSY-ass_TM"/>
</dbReference>
<dbReference type="Pfam" id="PF03929">
    <property type="entry name" value="PepSY_TM"/>
    <property type="match status" value="1"/>
</dbReference>
<gene>
    <name evidence="2" type="ORF">FHU35_11372</name>
</gene>
<keyword evidence="1" id="KW-1133">Transmembrane helix</keyword>
<keyword evidence="3" id="KW-1185">Reference proteome</keyword>
<accession>A0A561V821</accession>
<feature type="transmembrane region" description="Helical" evidence="1">
    <location>
        <begin position="369"/>
        <end position="390"/>
    </location>
</feature>
<dbReference type="RefSeq" id="WP_145736047.1">
    <property type="nucleotide sequence ID" value="NZ_VIWX01000001.1"/>
</dbReference>
<dbReference type="PANTHER" id="PTHR34219:SF1">
    <property type="entry name" value="PEPSY DOMAIN-CONTAINING PROTEIN"/>
    <property type="match status" value="1"/>
</dbReference>
<feature type="transmembrane region" description="Helical" evidence="1">
    <location>
        <begin position="188"/>
        <end position="206"/>
    </location>
</feature>
<proteinExistence type="predicted"/>
<name>A0A561V821_9PSEU</name>
<sequence length="460" mass="49335">MAPPTTGQAPIPEEAPRRTRADVAALPDTADPRTGLATVARRVHFIAGLAVAPFLVLMCLTGLVNAFTPQIVNAVHGQELFADTVTGEPRPAAEQVAAALSPHPQAKLKAVLPPAEPGRTTGVVLSTPGLPDIDRFSDEDLTVYVNPHTNRVQGELTTVKDRPPAQVWLRNVHGNLHLGQVGRLYSEFATSWVPVIVICGLVLRLAHRRQSGTRDPLATRARARAVHSTLGLCLGLGLVALAVTGFSQSHHVGDRVDQVLASLSSSEPELHTEEVTVPPGAERIGVDRVLEAAHADGLRGELTITAPAEPGEIFAVAETGEGWPVHNDRIAVDPHTGQVIDRVAFDDYPLLAKLNVLGVRAHDGTLFGIVNQVVVSALALGTLILIFLAYRMWWSRRPRDAAWPSPPPPVWRALPRPVLLTAVVLGAALAWAMPVLGVSLIGFLVLDSIIRTVRRRAHQE</sequence>
<protein>
    <submittedName>
        <fullName evidence="2">Putative iron-regulated membrane protein</fullName>
    </submittedName>
</protein>
<reference evidence="2 3" key="1">
    <citation type="submission" date="2019-06" db="EMBL/GenBank/DDBJ databases">
        <title>Sequencing the genomes of 1000 actinobacteria strains.</title>
        <authorList>
            <person name="Klenk H.-P."/>
        </authorList>
    </citation>
    <scope>NUCLEOTIDE SEQUENCE [LARGE SCALE GENOMIC DNA]</scope>
    <source>
        <strain evidence="2 3">DSM 46699</strain>
    </source>
</reference>
<comment type="caution">
    <text evidence="2">The sequence shown here is derived from an EMBL/GenBank/DDBJ whole genome shotgun (WGS) entry which is preliminary data.</text>
</comment>